<protein>
    <recommendedName>
        <fullName evidence="2">BSD domain-containing protein</fullName>
    </recommendedName>
</protein>
<dbReference type="PROSITE" id="PS50858">
    <property type="entry name" value="BSD"/>
    <property type="match status" value="1"/>
</dbReference>
<dbReference type="SMART" id="SM00751">
    <property type="entry name" value="BSD"/>
    <property type="match status" value="2"/>
</dbReference>
<dbReference type="GO" id="GO:0006289">
    <property type="term" value="P:nucleotide-excision repair"/>
    <property type="evidence" value="ECO:0007669"/>
    <property type="project" value="InterPro"/>
</dbReference>
<dbReference type="InterPro" id="IPR027079">
    <property type="entry name" value="Tfb1/GTF2H1"/>
</dbReference>
<dbReference type="InterPro" id="IPR005607">
    <property type="entry name" value="BSD_dom"/>
</dbReference>
<name>A0AAV1I867_9CHLO</name>
<gene>
    <name evidence="3" type="ORF">CVIRNUC_005433</name>
</gene>
<dbReference type="SUPFAM" id="SSF140383">
    <property type="entry name" value="BSD domain-like"/>
    <property type="match status" value="2"/>
</dbReference>
<proteinExistence type="predicted"/>
<feature type="region of interest" description="Disordered" evidence="1">
    <location>
        <begin position="361"/>
        <end position="392"/>
    </location>
</feature>
<comment type="caution">
    <text evidence="3">The sequence shown here is derived from an EMBL/GenBank/DDBJ whole genome shotgun (WGS) entry which is preliminary data.</text>
</comment>
<organism evidence="3 4">
    <name type="scientific">Coccomyxa viridis</name>
    <dbReference type="NCBI Taxonomy" id="1274662"/>
    <lineage>
        <taxon>Eukaryota</taxon>
        <taxon>Viridiplantae</taxon>
        <taxon>Chlorophyta</taxon>
        <taxon>core chlorophytes</taxon>
        <taxon>Trebouxiophyceae</taxon>
        <taxon>Trebouxiophyceae incertae sedis</taxon>
        <taxon>Coccomyxaceae</taxon>
        <taxon>Coccomyxa</taxon>
    </lineage>
</organism>
<evidence type="ECO:0000256" key="1">
    <source>
        <dbReference type="SAM" id="MobiDB-lite"/>
    </source>
</evidence>
<accession>A0AAV1I867</accession>
<feature type="compositionally biased region" description="Low complexity" evidence="1">
    <location>
        <begin position="320"/>
        <end position="346"/>
    </location>
</feature>
<dbReference type="InterPro" id="IPR035925">
    <property type="entry name" value="BSD_dom_sf"/>
</dbReference>
<feature type="region of interest" description="Disordered" evidence="1">
    <location>
        <begin position="316"/>
        <end position="346"/>
    </location>
</feature>
<evidence type="ECO:0000313" key="3">
    <source>
        <dbReference type="EMBL" id="CAK0781641.1"/>
    </source>
</evidence>
<dbReference type="EMBL" id="CAUYUE010000006">
    <property type="protein sequence ID" value="CAK0781641.1"/>
    <property type="molecule type" value="Genomic_DNA"/>
</dbReference>
<dbReference type="GO" id="GO:0006351">
    <property type="term" value="P:DNA-templated transcription"/>
    <property type="evidence" value="ECO:0007669"/>
    <property type="project" value="InterPro"/>
</dbReference>
<dbReference type="Proteomes" id="UP001314263">
    <property type="component" value="Unassembled WGS sequence"/>
</dbReference>
<evidence type="ECO:0000313" key="4">
    <source>
        <dbReference type="Proteomes" id="UP001314263"/>
    </source>
</evidence>
<keyword evidence="4" id="KW-1185">Reference proteome</keyword>
<reference evidence="3 4" key="1">
    <citation type="submission" date="2023-10" db="EMBL/GenBank/DDBJ databases">
        <authorList>
            <person name="Maclean D."/>
            <person name="Macfadyen A."/>
        </authorList>
    </citation>
    <scope>NUCLEOTIDE SEQUENCE [LARGE SCALE GENOMIC DNA]</scope>
</reference>
<dbReference type="GO" id="GO:0000439">
    <property type="term" value="C:transcription factor TFIIH core complex"/>
    <property type="evidence" value="ECO:0007669"/>
    <property type="project" value="InterPro"/>
</dbReference>
<dbReference type="Pfam" id="PF03909">
    <property type="entry name" value="BSD"/>
    <property type="match status" value="1"/>
</dbReference>
<dbReference type="PANTHER" id="PTHR12856">
    <property type="entry name" value="TRANSCRIPTION INITIATION FACTOR IIH-RELATED"/>
    <property type="match status" value="1"/>
</dbReference>
<evidence type="ECO:0000259" key="2">
    <source>
        <dbReference type="PROSITE" id="PS50858"/>
    </source>
</evidence>
<dbReference type="Gene3D" id="1.10.3970.10">
    <property type="entry name" value="BSD domain"/>
    <property type="match status" value="1"/>
</dbReference>
<dbReference type="Gene3D" id="6.10.140.1200">
    <property type="match status" value="1"/>
</dbReference>
<dbReference type="AlphaFoldDB" id="A0AAV1I867"/>
<feature type="domain" description="BSD" evidence="2">
    <location>
        <begin position="189"/>
        <end position="241"/>
    </location>
</feature>
<feature type="compositionally biased region" description="Polar residues" evidence="1">
    <location>
        <begin position="175"/>
        <end position="190"/>
    </location>
</feature>
<feature type="region of interest" description="Disordered" evidence="1">
    <location>
        <begin position="164"/>
        <end position="190"/>
    </location>
</feature>
<sequence length="549" mass="60167">MSASTPLLVKRAIFTLARDRKLPGVLTVNGSQIQWAAHDPTESQPHYIEIKAVSDSLQRAKGKPLLRIPTKDRPSVFEFESEADRDQAVDIITPLVKSAQEKGKGLANGAASGAKAAQGPHAELKKAVLAADRDLQALHEQLVTGGIISEAEFWRHRQHLLRQHAQEGPHGRQKQGPSNAMIEQSMDPNSNKVTLKLTPDVMQQIFQEKPHMKRAHNKLVPHTLSEKDFWGKFFNYEVARKAQGRSKKAGAEIEDPYQEFRNEHLDALEARNMLHNVNAEVNLAADLFDHGSQAREQEEEGSRQTISDINKHAAAVMRTAADSGSRGAGQQAAASAGAQQSGMASTALDDLRRPELAGFSQLRIQDPKRLHESAAPQQSHGAAEHGATAPSSLTDSDALEAVQMLLKDGAEQHSVSSQAAYAVLVELCRQSNTAASGLQALAHGPSGAEQNLVPRMQEILRQTVLACNELLRHFWAQFPLSTSKREARALDLKRALMNQYDRTTAMQEAAQGLDRVHITQLLKPLRQALDAAIIKHDNEAVYKSQPVST</sequence>